<evidence type="ECO:0000256" key="5">
    <source>
        <dbReference type="ARBA" id="ARBA00031445"/>
    </source>
</evidence>
<reference evidence="10 11" key="1">
    <citation type="submission" date="2017-08" db="EMBL/GenBank/DDBJ databases">
        <title>Reclassification of Bisgaard taxon 37 and 44.</title>
        <authorList>
            <person name="Christensen H."/>
        </authorList>
    </citation>
    <scope>NUCLEOTIDE SEQUENCE [LARGE SCALE GENOMIC DNA]</scope>
    <source>
        <strain evidence="10 11">B96_4</strain>
    </source>
</reference>
<dbReference type="PANTHER" id="PTHR42755:SF1">
    <property type="entry name" value="3-DEOXY-D-MANNO-OCTULOSONIC ACID TRANSFERASE, MITOCHONDRIAL-RELATED"/>
    <property type="match status" value="1"/>
</dbReference>
<protein>
    <recommendedName>
        <fullName evidence="3 8">3-deoxy-D-manno-octulosonic acid transferase</fullName>
        <shortName evidence="8">Kdo transferase</shortName>
        <ecNumber evidence="2 8">2.4.99.12</ecNumber>
    </recommendedName>
    <alternativeName>
        <fullName evidence="5 8">Lipid IV(A) 3-deoxy-D-manno-octulosonic acid transferase</fullName>
    </alternativeName>
</protein>
<comment type="caution">
    <text evidence="10">The sequence shown here is derived from an EMBL/GenBank/DDBJ whole genome shotgun (WGS) entry which is preliminary data.</text>
</comment>
<name>A0A3A1Y212_9GAMM</name>
<evidence type="ECO:0000313" key="11">
    <source>
        <dbReference type="Proteomes" id="UP000266258"/>
    </source>
</evidence>
<comment type="function">
    <text evidence="8">Involved in lipopolysaccharide (LPS) biosynthesis. Catalyzes the transfer of 3-deoxy-D-manno-octulosonate (Kdo) residue(s) from CMP-Kdo to lipid IV(A), the tetraacyldisaccharide-1,4'-bisphosphate precursor of lipid A.</text>
</comment>
<dbReference type="RefSeq" id="WP_282432516.1">
    <property type="nucleotide sequence ID" value="NZ_NRJH01000065.1"/>
</dbReference>
<feature type="non-terminal residue" evidence="10">
    <location>
        <position position="176"/>
    </location>
</feature>
<evidence type="ECO:0000256" key="3">
    <source>
        <dbReference type="ARBA" id="ARBA00019077"/>
    </source>
</evidence>
<dbReference type="EC" id="2.4.99.12" evidence="2 8"/>
<keyword evidence="11" id="KW-1185">Reference proteome</keyword>
<dbReference type="Pfam" id="PF04413">
    <property type="entry name" value="Glycos_transf_N"/>
    <property type="match status" value="1"/>
</dbReference>
<dbReference type="GO" id="GO:0009245">
    <property type="term" value="P:lipid A biosynthetic process"/>
    <property type="evidence" value="ECO:0007669"/>
    <property type="project" value="TreeGrafter"/>
</dbReference>
<evidence type="ECO:0000256" key="7">
    <source>
        <dbReference type="PIRSR" id="PIRSR639901-1"/>
    </source>
</evidence>
<proteinExistence type="inferred from homology"/>
<comment type="similarity">
    <text evidence="8">Belongs to the glycosyltransferase group 1 family.</text>
</comment>
<dbReference type="InterPro" id="IPR039901">
    <property type="entry name" value="Kdotransferase"/>
</dbReference>
<dbReference type="Proteomes" id="UP000266258">
    <property type="component" value="Unassembled WGS sequence"/>
</dbReference>
<feature type="active site" description="Proton acceptor" evidence="7">
    <location>
        <position position="70"/>
    </location>
</feature>
<organism evidence="10 11">
    <name type="scientific">Psittacicella melopsittaci</name>
    <dbReference type="NCBI Taxonomy" id="2028576"/>
    <lineage>
        <taxon>Bacteria</taxon>
        <taxon>Pseudomonadati</taxon>
        <taxon>Pseudomonadota</taxon>
        <taxon>Gammaproteobacteria</taxon>
        <taxon>Pasteurellales</taxon>
        <taxon>Psittacicellaceae</taxon>
        <taxon>Psittacicella</taxon>
    </lineage>
</organism>
<feature type="domain" description="3-deoxy-D-manno-octulosonic-acid transferase N-terminal" evidence="9">
    <location>
        <begin position="48"/>
        <end position="174"/>
    </location>
</feature>
<dbReference type="InterPro" id="IPR007507">
    <property type="entry name" value="Glycos_transf_N"/>
</dbReference>
<dbReference type="InterPro" id="IPR038107">
    <property type="entry name" value="Glycos_transf_N_sf"/>
</dbReference>
<comment type="pathway">
    <text evidence="1 8">Bacterial outer membrane biogenesis; LPS core biosynthesis.</text>
</comment>
<keyword evidence="8" id="KW-0472">Membrane</keyword>
<dbReference type="PANTHER" id="PTHR42755">
    <property type="entry name" value="3-DEOXY-MANNO-OCTULOSONATE CYTIDYLYLTRANSFERASE"/>
    <property type="match status" value="1"/>
</dbReference>
<sequence length="176" mass="20455">MARYFLYQGLWKLLKPLVKGYFKRRGKKDSRYGQGLEQRFSGVYRHIDEQFFALCQKNGSLHIHAASLGEVNLIVSFIKKFVHLQEKNLVKDKFQDLQVIITTNTPTGFQAAQKLVSAKVQVVYTPLEYKQAIDSFIAQFKPKQSLFVETELWPLFIAQLKKYNTSLALLNARLFF</sequence>
<evidence type="ECO:0000313" key="10">
    <source>
        <dbReference type="EMBL" id="RIY31481.1"/>
    </source>
</evidence>
<evidence type="ECO:0000256" key="8">
    <source>
        <dbReference type="RuleBase" id="RU365103"/>
    </source>
</evidence>
<dbReference type="AlphaFoldDB" id="A0A3A1Y212"/>
<comment type="subcellular location">
    <subcellularLocation>
        <location evidence="8">Cell membrane</location>
    </subcellularLocation>
</comment>
<keyword evidence="8" id="KW-1003">Cell membrane</keyword>
<dbReference type="UniPathway" id="UPA00958"/>
<evidence type="ECO:0000256" key="4">
    <source>
        <dbReference type="ARBA" id="ARBA00022679"/>
    </source>
</evidence>
<dbReference type="EMBL" id="NRJH01000065">
    <property type="protein sequence ID" value="RIY31481.1"/>
    <property type="molecule type" value="Genomic_DNA"/>
</dbReference>
<keyword evidence="8" id="KW-0448">Lipopolysaccharide biosynthesis</keyword>
<dbReference type="Gene3D" id="3.40.50.11720">
    <property type="entry name" value="3-Deoxy-D-manno-octulosonic-acid transferase, N-terminal domain"/>
    <property type="match status" value="1"/>
</dbReference>
<accession>A0A3A1Y212</accession>
<dbReference type="GO" id="GO:0005886">
    <property type="term" value="C:plasma membrane"/>
    <property type="evidence" value="ECO:0007669"/>
    <property type="project" value="UniProtKB-SubCell"/>
</dbReference>
<gene>
    <name evidence="10" type="ORF">CJP74_07180</name>
</gene>
<dbReference type="GO" id="GO:0043842">
    <property type="term" value="F:Kdo transferase activity"/>
    <property type="evidence" value="ECO:0007669"/>
    <property type="project" value="UniProtKB-EC"/>
</dbReference>
<keyword evidence="4 8" id="KW-0808">Transferase</keyword>
<dbReference type="GO" id="GO:0009244">
    <property type="term" value="P:lipopolysaccharide core region biosynthetic process"/>
    <property type="evidence" value="ECO:0007669"/>
    <property type="project" value="UniProtKB-UniRule"/>
</dbReference>
<evidence type="ECO:0000256" key="6">
    <source>
        <dbReference type="ARBA" id="ARBA00049183"/>
    </source>
</evidence>
<comment type="catalytic activity">
    <reaction evidence="6 8">
        <text>lipid IVA (E. coli) + CMP-3-deoxy-beta-D-manno-octulosonate = alpha-Kdo-(2-&gt;6)-lipid IVA (E. coli) + CMP + H(+)</text>
        <dbReference type="Rhea" id="RHEA:28066"/>
        <dbReference type="ChEBI" id="CHEBI:15378"/>
        <dbReference type="ChEBI" id="CHEBI:58603"/>
        <dbReference type="ChEBI" id="CHEBI:60364"/>
        <dbReference type="ChEBI" id="CHEBI:60377"/>
        <dbReference type="ChEBI" id="CHEBI:85987"/>
        <dbReference type="EC" id="2.4.99.12"/>
    </reaction>
</comment>
<evidence type="ECO:0000259" key="9">
    <source>
        <dbReference type="Pfam" id="PF04413"/>
    </source>
</evidence>
<evidence type="ECO:0000256" key="1">
    <source>
        <dbReference type="ARBA" id="ARBA00004713"/>
    </source>
</evidence>
<evidence type="ECO:0000256" key="2">
    <source>
        <dbReference type="ARBA" id="ARBA00012621"/>
    </source>
</evidence>